<evidence type="ECO:0000313" key="2">
    <source>
        <dbReference type="Proteomes" id="UP000281553"/>
    </source>
</evidence>
<proteinExistence type="predicted"/>
<keyword evidence="2" id="KW-1185">Reference proteome</keyword>
<sequence>MCALSTYTVTAKYGRVMSLFGDVCRHENPSKYRSPGILYSMTLCIPTNTFRKMDWLDYAKGKFYWHEFVGLQRVCANP</sequence>
<name>A0A3P7LLC7_DIBLA</name>
<reference evidence="1 2" key="1">
    <citation type="submission" date="2018-11" db="EMBL/GenBank/DDBJ databases">
        <authorList>
            <consortium name="Pathogen Informatics"/>
        </authorList>
    </citation>
    <scope>NUCLEOTIDE SEQUENCE [LARGE SCALE GENOMIC DNA]</scope>
</reference>
<protein>
    <submittedName>
        <fullName evidence="1">Uncharacterized protein</fullName>
    </submittedName>
</protein>
<gene>
    <name evidence="1" type="ORF">DILT_LOCUS8338</name>
</gene>
<dbReference type="Proteomes" id="UP000281553">
    <property type="component" value="Unassembled WGS sequence"/>
</dbReference>
<accession>A0A3P7LLC7</accession>
<evidence type="ECO:0000313" key="1">
    <source>
        <dbReference type="EMBL" id="VDN12507.1"/>
    </source>
</evidence>
<dbReference type="AlphaFoldDB" id="A0A3P7LLC7"/>
<dbReference type="EMBL" id="UYRU01054059">
    <property type="protein sequence ID" value="VDN12507.1"/>
    <property type="molecule type" value="Genomic_DNA"/>
</dbReference>
<organism evidence="1 2">
    <name type="scientific">Dibothriocephalus latus</name>
    <name type="common">Fish tapeworm</name>
    <name type="synonym">Diphyllobothrium latum</name>
    <dbReference type="NCBI Taxonomy" id="60516"/>
    <lineage>
        <taxon>Eukaryota</taxon>
        <taxon>Metazoa</taxon>
        <taxon>Spiralia</taxon>
        <taxon>Lophotrochozoa</taxon>
        <taxon>Platyhelminthes</taxon>
        <taxon>Cestoda</taxon>
        <taxon>Eucestoda</taxon>
        <taxon>Diphyllobothriidea</taxon>
        <taxon>Diphyllobothriidae</taxon>
        <taxon>Dibothriocephalus</taxon>
    </lineage>
</organism>